<protein>
    <submittedName>
        <fullName evidence="2">Hemin-degrading factor</fullName>
    </submittedName>
</protein>
<feature type="domain" description="Haemin-degrading HemS/ChuX" evidence="1">
    <location>
        <begin position="26"/>
        <end position="155"/>
    </location>
</feature>
<dbReference type="CDD" id="cd16831">
    <property type="entry name" value="HemS-like_C"/>
    <property type="match status" value="1"/>
</dbReference>
<dbReference type="SUPFAM" id="SSF144064">
    <property type="entry name" value="Heme iron utilization protein-like"/>
    <property type="match status" value="1"/>
</dbReference>
<comment type="caution">
    <text evidence="2">The sequence shown here is derived from an EMBL/GenBank/DDBJ whole genome shotgun (WGS) entry which is preliminary data.</text>
</comment>
<dbReference type="GO" id="GO:0006826">
    <property type="term" value="P:iron ion transport"/>
    <property type="evidence" value="ECO:0007669"/>
    <property type="project" value="InterPro"/>
</dbReference>
<keyword evidence="3" id="KW-1185">Reference proteome</keyword>
<feature type="domain" description="Haemin-degrading HemS/ChuX" evidence="1">
    <location>
        <begin position="210"/>
        <end position="340"/>
    </location>
</feature>
<dbReference type="RefSeq" id="WP_147165638.1">
    <property type="nucleotide sequence ID" value="NZ_VOOR01000002.1"/>
</dbReference>
<evidence type="ECO:0000313" key="3">
    <source>
        <dbReference type="Proteomes" id="UP000321580"/>
    </source>
</evidence>
<dbReference type="Gene3D" id="3.40.1570.10">
    <property type="entry name" value="HemS/ChuS/ChuX like domains"/>
    <property type="match status" value="2"/>
</dbReference>
<proteinExistence type="predicted"/>
<dbReference type="CDD" id="cd16830">
    <property type="entry name" value="HemS-like_N"/>
    <property type="match status" value="1"/>
</dbReference>
<dbReference type="AlphaFoldDB" id="A0A5C6S4T8"/>
<evidence type="ECO:0000313" key="2">
    <source>
        <dbReference type="EMBL" id="TXB69506.1"/>
    </source>
</evidence>
<sequence length="351" mass="39001">MLKQTYKSLQEAKPGIRIREAANILGVSELELLETSLGQSVTRLSGDWKELLRSLAPLGKVMALTRNEYAVHERKGIYQNVSFIGEGQMGIAVNPDIDLRFFMDQWAYGYAVAVPKGNRVLKGFQFFDGHGRAVHKIYLTPSSDEMAFEQLLRAYRAPDQDSTIKPLPSPVKEKALADELGFAEKAAFQKDWLGLEDTHDFFPMLRKHAVSRLQALHHAPVGMAIEVGTTAVRAAMLQAAEREVPVMVFVNSPGCIQIHTGEVKRLVDMGNWFNIMDPDFNLHLNLEGVAQSWIVRKPTNDGIVTALELFDAAGSLIAYFFGARKPGKPELGAWREILGSLRPLSELVTNG</sequence>
<reference evidence="2 3" key="1">
    <citation type="submission" date="2019-08" db="EMBL/GenBank/DDBJ databases">
        <title>Genome of Phaeodactylibacter luteus.</title>
        <authorList>
            <person name="Bowman J.P."/>
        </authorList>
    </citation>
    <scope>NUCLEOTIDE SEQUENCE [LARGE SCALE GENOMIC DNA]</scope>
    <source>
        <strain evidence="2 3">KCTC 42180</strain>
    </source>
</reference>
<evidence type="ECO:0000259" key="1">
    <source>
        <dbReference type="Pfam" id="PF05171"/>
    </source>
</evidence>
<dbReference type="OrthoDB" id="316630at2"/>
<dbReference type="InterPro" id="IPR053733">
    <property type="entry name" value="Heme_Transport_Util_sf"/>
</dbReference>
<dbReference type="Proteomes" id="UP000321580">
    <property type="component" value="Unassembled WGS sequence"/>
</dbReference>
<dbReference type="InterPro" id="IPR007845">
    <property type="entry name" value="HemS/ChuX_dom"/>
</dbReference>
<name>A0A5C6S4T8_9BACT</name>
<dbReference type="Pfam" id="PF05171">
    <property type="entry name" value="HemS"/>
    <property type="match status" value="2"/>
</dbReference>
<gene>
    <name evidence="2" type="ORF">FRY97_01470</name>
</gene>
<dbReference type="EMBL" id="VOOR01000002">
    <property type="protein sequence ID" value="TXB69506.1"/>
    <property type="molecule type" value="Genomic_DNA"/>
</dbReference>
<organism evidence="2 3">
    <name type="scientific">Phaeodactylibacter luteus</name>
    <dbReference type="NCBI Taxonomy" id="1564516"/>
    <lineage>
        <taxon>Bacteria</taxon>
        <taxon>Pseudomonadati</taxon>
        <taxon>Bacteroidota</taxon>
        <taxon>Saprospiria</taxon>
        <taxon>Saprospirales</taxon>
        <taxon>Haliscomenobacteraceae</taxon>
        <taxon>Phaeodactylibacter</taxon>
    </lineage>
</organism>
<accession>A0A5C6S4T8</accession>